<feature type="compositionally biased region" description="Basic and acidic residues" evidence="1">
    <location>
        <begin position="1"/>
        <end position="13"/>
    </location>
</feature>
<evidence type="ECO:0000313" key="3">
    <source>
        <dbReference type="Proteomes" id="UP001432027"/>
    </source>
</evidence>
<comment type="caution">
    <text evidence="2">The sequence shown here is derived from an EMBL/GenBank/DDBJ whole genome shotgun (WGS) entry which is preliminary data.</text>
</comment>
<proteinExistence type="predicted"/>
<organism evidence="2 3">
    <name type="scientific">Pristionchus entomophagus</name>
    <dbReference type="NCBI Taxonomy" id="358040"/>
    <lineage>
        <taxon>Eukaryota</taxon>
        <taxon>Metazoa</taxon>
        <taxon>Ecdysozoa</taxon>
        <taxon>Nematoda</taxon>
        <taxon>Chromadorea</taxon>
        <taxon>Rhabditida</taxon>
        <taxon>Rhabditina</taxon>
        <taxon>Diplogasteromorpha</taxon>
        <taxon>Diplogasteroidea</taxon>
        <taxon>Neodiplogasteridae</taxon>
        <taxon>Pristionchus</taxon>
    </lineage>
</organism>
<dbReference type="EMBL" id="BTSX01000004">
    <property type="protein sequence ID" value="GMS96964.1"/>
    <property type="molecule type" value="Genomic_DNA"/>
</dbReference>
<name>A0AAV5TRX1_9BILA</name>
<evidence type="ECO:0000313" key="2">
    <source>
        <dbReference type="EMBL" id="GMS96964.1"/>
    </source>
</evidence>
<accession>A0AAV5TRX1</accession>
<dbReference type="Proteomes" id="UP001432027">
    <property type="component" value="Unassembled WGS sequence"/>
</dbReference>
<protein>
    <submittedName>
        <fullName evidence="2">Uncharacterized protein</fullName>
    </submittedName>
</protein>
<keyword evidence="3" id="KW-1185">Reference proteome</keyword>
<feature type="region of interest" description="Disordered" evidence="1">
    <location>
        <begin position="1"/>
        <end position="25"/>
    </location>
</feature>
<gene>
    <name evidence="2" type="ORF">PENTCL1PPCAC_19139</name>
</gene>
<dbReference type="AlphaFoldDB" id="A0AAV5TRX1"/>
<sequence length="98" mass="10980">MPKEEPIEPKEEPIDTTEMISPDNQSANLDYVGEQMDCMEGMPNDDVNNRMEDIADEDINNSLNEEPANNDSVEDSIRTIQVSGISDNVVDNYGDKDE</sequence>
<evidence type="ECO:0000256" key="1">
    <source>
        <dbReference type="SAM" id="MobiDB-lite"/>
    </source>
</evidence>
<reference evidence="2" key="1">
    <citation type="submission" date="2023-10" db="EMBL/GenBank/DDBJ databases">
        <title>Genome assembly of Pristionchus species.</title>
        <authorList>
            <person name="Yoshida K."/>
            <person name="Sommer R.J."/>
        </authorList>
    </citation>
    <scope>NUCLEOTIDE SEQUENCE</scope>
    <source>
        <strain evidence="2">RS0144</strain>
    </source>
</reference>